<dbReference type="EMBL" id="BAABME010014041">
    <property type="protein sequence ID" value="GAA0186792.1"/>
    <property type="molecule type" value="Genomic_DNA"/>
</dbReference>
<name>A0AAV3S2D8_LITER</name>
<sequence length="310" mass="33707">MSLLKGSESWASLGSSTTHSSISSSNSTFSSSANSPSHHSLVLDNDALKTAPQDDVVEAQISIKCTSVFRIVGPVAQQAIQQQALVVDLDSSTTLSDQGIAHPIEGRVSLYKEPNTSFPFSNEQPVPPTATIREAIPEGVILQKKGKAIAVEPSLPTYDGRYLDIPYTIPPNFDVSGETLWNARKFHCHPVKQMLSKKMCAQYTPLKDPLAAFAQSAKHITEALIGAYVLAKLVDHLARKRWVANVPHLFCDNYKDEVPGLVDLFNIAKDIHPDWFDQLSVDAPPMDKPLGEKGGEEDAELPGESRSPPA</sequence>
<evidence type="ECO:0000313" key="2">
    <source>
        <dbReference type="EMBL" id="GAA0186792.1"/>
    </source>
</evidence>
<evidence type="ECO:0000313" key="3">
    <source>
        <dbReference type="Proteomes" id="UP001454036"/>
    </source>
</evidence>
<dbReference type="AlphaFoldDB" id="A0AAV3S2D8"/>
<reference evidence="2 3" key="1">
    <citation type="submission" date="2024-01" db="EMBL/GenBank/DDBJ databases">
        <title>The complete chloroplast genome sequence of Lithospermum erythrorhizon: insights into the phylogenetic relationship among Boraginaceae species and the maternal lineages of purple gromwells.</title>
        <authorList>
            <person name="Okada T."/>
            <person name="Watanabe K."/>
        </authorList>
    </citation>
    <scope>NUCLEOTIDE SEQUENCE [LARGE SCALE GENOMIC DNA]</scope>
</reference>
<feature type="region of interest" description="Disordered" evidence="1">
    <location>
        <begin position="282"/>
        <end position="310"/>
    </location>
</feature>
<keyword evidence="3" id="KW-1185">Reference proteome</keyword>
<evidence type="ECO:0000256" key="1">
    <source>
        <dbReference type="SAM" id="MobiDB-lite"/>
    </source>
</evidence>
<proteinExistence type="predicted"/>
<dbReference type="Proteomes" id="UP001454036">
    <property type="component" value="Unassembled WGS sequence"/>
</dbReference>
<organism evidence="2 3">
    <name type="scientific">Lithospermum erythrorhizon</name>
    <name type="common">Purple gromwell</name>
    <name type="synonym">Lithospermum officinale var. erythrorhizon</name>
    <dbReference type="NCBI Taxonomy" id="34254"/>
    <lineage>
        <taxon>Eukaryota</taxon>
        <taxon>Viridiplantae</taxon>
        <taxon>Streptophyta</taxon>
        <taxon>Embryophyta</taxon>
        <taxon>Tracheophyta</taxon>
        <taxon>Spermatophyta</taxon>
        <taxon>Magnoliopsida</taxon>
        <taxon>eudicotyledons</taxon>
        <taxon>Gunneridae</taxon>
        <taxon>Pentapetalae</taxon>
        <taxon>asterids</taxon>
        <taxon>lamiids</taxon>
        <taxon>Boraginales</taxon>
        <taxon>Boraginaceae</taxon>
        <taxon>Boraginoideae</taxon>
        <taxon>Lithospermeae</taxon>
        <taxon>Lithospermum</taxon>
    </lineage>
</organism>
<gene>
    <name evidence="2" type="ORF">LIER_34080</name>
</gene>
<comment type="caution">
    <text evidence="2">The sequence shown here is derived from an EMBL/GenBank/DDBJ whole genome shotgun (WGS) entry which is preliminary data.</text>
</comment>
<protein>
    <submittedName>
        <fullName evidence="2">Uncharacterized protein</fullName>
    </submittedName>
</protein>
<accession>A0AAV3S2D8</accession>
<feature type="region of interest" description="Disordered" evidence="1">
    <location>
        <begin position="15"/>
        <end position="36"/>
    </location>
</feature>